<dbReference type="GO" id="GO:0016798">
    <property type="term" value="F:hydrolase activity, acting on glycosyl bonds"/>
    <property type="evidence" value="ECO:0007669"/>
    <property type="project" value="UniProtKB-KW"/>
</dbReference>
<dbReference type="EMBL" id="JAIVFL010000001">
    <property type="protein sequence ID" value="MCI4673863.1"/>
    <property type="molecule type" value="Genomic_DNA"/>
</dbReference>
<dbReference type="RefSeq" id="WP_243073188.1">
    <property type="nucleotide sequence ID" value="NZ_JAIVFL010000001.1"/>
</dbReference>
<gene>
    <name evidence="3" type="ORF">K9U37_02375</name>
</gene>
<reference evidence="3" key="1">
    <citation type="journal article" date="2022" name="ISME J.">
        <title>Identification of active gaseous-alkane degraders at natural gas seeps.</title>
        <authorList>
            <person name="Farhan Ul Haque M."/>
            <person name="Hernandez M."/>
            <person name="Crombie A.T."/>
            <person name="Murrell J.C."/>
        </authorList>
    </citation>
    <scope>NUCLEOTIDE SEQUENCE</scope>
    <source>
        <strain evidence="3">ANDR5</strain>
    </source>
</reference>
<feature type="chain" id="PRO_5046230876" evidence="1">
    <location>
        <begin position="37"/>
        <end position="370"/>
    </location>
</feature>
<feature type="domain" description="Phosphodiester glycosidase" evidence="2">
    <location>
        <begin position="151"/>
        <end position="340"/>
    </location>
</feature>
<keyword evidence="4" id="KW-1185">Reference proteome</keyword>
<organism evidence="3 4">
    <name type="scientific">Candidatus Mycolicibacterium alkanivorans</name>
    <dbReference type="NCBI Taxonomy" id="2954114"/>
    <lineage>
        <taxon>Bacteria</taxon>
        <taxon>Bacillati</taxon>
        <taxon>Actinomycetota</taxon>
        <taxon>Actinomycetes</taxon>
        <taxon>Mycobacteriales</taxon>
        <taxon>Mycobacteriaceae</taxon>
        <taxon>Mycolicibacterium</taxon>
    </lineage>
</organism>
<sequence length="370" mass="38689">MYSSACTERAAVPTRIATLRRAAASCLVVVACLTLAATTGAPVAVADGREQLAQAIATTRGSYLVYNFGSGFPAPMLNATGNWYEMTNGGHLMIIKAASQRLTPRLLVDTHTGYQARCEQTPGARTREGLVQAAETYTPLQAWRVLGQPTIAINANFFDVRSQTGGSWKTTGCSSPLGAYVDNTRGQSRANAAVTGTIAYAGKQALSGGDEVWTALTTMILPVAGAPVVVTPKAPDDYDAASPVIQGLLDKGARFAAVSGLKLLAPGDTGQMNDPGPSSARTALAYVRDKDEMYVFQGGSYTPDQIQDLFRGLGSDTAILLDGGGSSAIVLRRDTGGMWAGAGVPKGSCDTMQVLCDSHERALPAWLGFN</sequence>
<protein>
    <submittedName>
        <fullName evidence="3">Phosphodiester glycosidase family protein</fullName>
    </submittedName>
</protein>
<comment type="caution">
    <text evidence="3">The sequence shown here is derived from an EMBL/GenBank/DDBJ whole genome shotgun (WGS) entry which is preliminary data.</text>
</comment>
<evidence type="ECO:0000313" key="4">
    <source>
        <dbReference type="Proteomes" id="UP001139068"/>
    </source>
</evidence>
<evidence type="ECO:0000259" key="2">
    <source>
        <dbReference type="Pfam" id="PF09992"/>
    </source>
</evidence>
<feature type="signal peptide" evidence="1">
    <location>
        <begin position="1"/>
        <end position="36"/>
    </location>
</feature>
<proteinExistence type="predicted"/>
<accession>A0ABS9YSS8</accession>
<evidence type="ECO:0000313" key="3">
    <source>
        <dbReference type="EMBL" id="MCI4673863.1"/>
    </source>
</evidence>
<dbReference type="InterPro" id="IPR018711">
    <property type="entry name" value="NAGPA"/>
</dbReference>
<keyword evidence="1" id="KW-0732">Signal</keyword>
<keyword evidence="3" id="KW-0326">Glycosidase</keyword>
<name>A0ABS9YSS8_9MYCO</name>
<keyword evidence="3" id="KW-0378">Hydrolase</keyword>
<evidence type="ECO:0000256" key="1">
    <source>
        <dbReference type="SAM" id="SignalP"/>
    </source>
</evidence>
<dbReference type="Proteomes" id="UP001139068">
    <property type="component" value="Unassembled WGS sequence"/>
</dbReference>
<dbReference type="Pfam" id="PF09992">
    <property type="entry name" value="NAGPA"/>
    <property type="match status" value="1"/>
</dbReference>